<protein>
    <recommendedName>
        <fullName evidence="4">m7GpppX diphosphatase</fullName>
        <ecNumber evidence="3">3.6.1.59</ecNumber>
    </recommendedName>
    <alternativeName>
        <fullName evidence="8">Decapping scavenger enzyme</fullName>
    </alternativeName>
    <alternativeName>
        <fullName evidence="7">Scavenger mRNA-decapping enzyme DcpS</fullName>
    </alternativeName>
</protein>
<dbReference type="Proteomes" id="UP000749646">
    <property type="component" value="Unassembled WGS sequence"/>
</dbReference>
<feature type="binding site" evidence="11">
    <location>
        <position position="155"/>
    </location>
    <ligand>
        <name>substrate</name>
    </ligand>
</feature>
<evidence type="ECO:0000256" key="1">
    <source>
        <dbReference type="ARBA" id="ARBA00004123"/>
    </source>
</evidence>
<comment type="subcellular location">
    <subcellularLocation>
        <location evidence="1">Nucleus</location>
    </subcellularLocation>
</comment>
<dbReference type="GO" id="GO:0000340">
    <property type="term" value="F:RNA 7-methylguanosine cap binding"/>
    <property type="evidence" value="ECO:0007669"/>
    <property type="project" value="TreeGrafter"/>
</dbReference>
<dbReference type="GO" id="GO:0005634">
    <property type="term" value="C:nucleus"/>
    <property type="evidence" value="ECO:0007669"/>
    <property type="project" value="UniProtKB-SubCell"/>
</dbReference>
<dbReference type="GO" id="GO:0140932">
    <property type="term" value="F:5'-(N(7)-methyl 5'-triphosphoguanosine)-[mRNA] diphosphatase activity"/>
    <property type="evidence" value="ECO:0007669"/>
    <property type="project" value="UniProtKB-EC"/>
</dbReference>
<dbReference type="Gene3D" id="3.30.428.10">
    <property type="entry name" value="HIT-like"/>
    <property type="match status" value="1"/>
</dbReference>
<sequence>MIVPAMHSLSHFVFTRVLNEDPILKTIALLGTLPSPADSTITQPAILLIEKTHFATQATENDITRRISELLSTGSNDIYFWWNATLTPGQTHDPDMKLSMIFPATEAHILKYSRQQRKMITESAEIYKNSVLPWIEAQPTSRIQWVHNILNGLKETENVFFRDDDPDIGFIVLPDSKWDRRTLPSLYLLAIAQRADVRSLRDLKTVHLPMLKNIRAKVLAMVPQKFPGVAEDEVRLFVHYHPSYYHFHVHITYVTAQVPGSTVGQSHLLDTIIDNIENIDPEYYSKASLRFALGANHPLYALITGSEANAN</sequence>
<comment type="catalytic activity">
    <reaction evidence="9">
        <text>a 5'-end (N(7)-methyl 5'-triphosphoguanosine)-ribonucleoside in mRNA + H2O = N(7)-methyl-GMP + a 5'-end diphospho-ribonucleoside in mRNA + 2 H(+)</text>
        <dbReference type="Rhea" id="RHEA:65388"/>
        <dbReference type="Rhea" id="RHEA-COMP:17165"/>
        <dbReference type="Rhea" id="RHEA-COMP:17167"/>
        <dbReference type="ChEBI" id="CHEBI:15377"/>
        <dbReference type="ChEBI" id="CHEBI:15378"/>
        <dbReference type="ChEBI" id="CHEBI:58285"/>
        <dbReference type="ChEBI" id="CHEBI:156461"/>
        <dbReference type="ChEBI" id="CHEBI:167616"/>
        <dbReference type="EC" id="3.6.1.59"/>
    </reaction>
</comment>
<feature type="binding site" evidence="11">
    <location>
        <begin position="239"/>
        <end position="250"/>
    </location>
    <ligand>
        <name>substrate</name>
    </ligand>
</feature>
<feature type="binding site" evidence="11">
    <location>
        <position position="177"/>
    </location>
    <ligand>
        <name>substrate</name>
    </ligand>
</feature>
<comment type="caution">
    <text evidence="12">The sequence shown here is derived from an EMBL/GenBank/DDBJ whole genome shotgun (WGS) entry which is preliminary data.</text>
</comment>
<dbReference type="SUPFAM" id="SSF54197">
    <property type="entry name" value="HIT-like"/>
    <property type="match status" value="1"/>
</dbReference>
<name>A0A9P6M1H9_9FUNG</name>
<dbReference type="GO" id="GO:0000290">
    <property type="term" value="P:deadenylation-dependent decapping of nuclear-transcribed mRNA"/>
    <property type="evidence" value="ECO:0007669"/>
    <property type="project" value="InterPro"/>
</dbReference>
<dbReference type="AlphaFoldDB" id="A0A9P6M1H9"/>
<dbReference type="InterPro" id="IPR036265">
    <property type="entry name" value="HIT-like_sf"/>
</dbReference>
<dbReference type="EMBL" id="JAAAHW010006437">
    <property type="protein sequence ID" value="KAF9960913.1"/>
    <property type="molecule type" value="Genomic_DNA"/>
</dbReference>
<evidence type="ECO:0000256" key="3">
    <source>
        <dbReference type="ARBA" id="ARBA00012520"/>
    </source>
</evidence>
<proteinExistence type="inferred from homology"/>
<dbReference type="InterPro" id="IPR008594">
    <property type="entry name" value="DcpS/DCS2"/>
</dbReference>
<dbReference type="FunFam" id="3.30.428.10:FF:000006">
    <property type="entry name" value="m7GpppX diphosphatase"/>
    <property type="match status" value="1"/>
</dbReference>
<dbReference type="PANTHER" id="PTHR12978">
    <property type="entry name" value="HISTIDINE TRIAD HIT PROTEIN MEMBER"/>
    <property type="match status" value="1"/>
</dbReference>
<evidence type="ECO:0000256" key="5">
    <source>
        <dbReference type="ARBA" id="ARBA00022801"/>
    </source>
</evidence>
<keyword evidence="6" id="KW-0539">Nucleus</keyword>
<dbReference type="PANTHER" id="PTHR12978:SF0">
    <property type="entry name" value="M7GPPPX DIPHOSPHATASE"/>
    <property type="match status" value="1"/>
</dbReference>
<organism evidence="12 13">
    <name type="scientific">Modicella reniformis</name>
    <dbReference type="NCBI Taxonomy" id="1440133"/>
    <lineage>
        <taxon>Eukaryota</taxon>
        <taxon>Fungi</taxon>
        <taxon>Fungi incertae sedis</taxon>
        <taxon>Mucoromycota</taxon>
        <taxon>Mortierellomycotina</taxon>
        <taxon>Mortierellomycetes</taxon>
        <taxon>Mortierellales</taxon>
        <taxon>Mortierellaceae</taxon>
        <taxon>Modicella</taxon>
    </lineage>
</organism>
<evidence type="ECO:0000256" key="11">
    <source>
        <dbReference type="PIRSR" id="PIRSR028973-2"/>
    </source>
</evidence>
<evidence type="ECO:0000256" key="7">
    <source>
        <dbReference type="ARBA" id="ARBA00029885"/>
    </source>
</evidence>
<feature type="binding site" evidence="11">
    <location>
        <position position="175"/>
    </location>
    <ligand>
        <name>substrate</name>
    </ligand>
</feature>
<dbReference type="EC" id="3.6.1.59" evidence="3"/>
<evidence type="ECO:0000256" key="4">
    <source>
        <dbReference type="ARBA" id="ARBA00015636"/>
    </source>
</evidence>
<dbReference type="PIRSF" id="PIRSF028973">
    <property type="entry name" value="Scavenger_mRNA_decap_enz"/>
    <property type="match status" value="1"/>
</dbReference>
<accession>A0A9P6M1H9</accession>
<gene>
    <name evidence="12" type="ORF">BGZ65_011535</name>
</gene>
<feature type="binding site" evidence="11">
    <location>
        <position position="145"/>
    </location>
    <ligand>
        <name>substrate</name>
    </ligand>
</feature>
<reference evidence="12" key="1">
    <citation type="journal article" date="2020" name="Fungal Divers.">
        <title>Resolving the Mortierellaceae phylogeny through synthesis of multi-gene phylogenetics and phylogenomics.</title>
        <authorList>
            <person name="Vandepol N."/>
            <person name="Liber J."/>
            <person name="Desiro A."/>
            <person name="Na H."/>
            <person name="Kennedy M."/>
            <person name="Barry K."/>
            <person name="Grigoriev I.V."/>
            <person name="Miller A.N."/>
            <person name="O'Donnell K."/>
            <person name="Stajich J.E."/>
            <person name="Bonito G."/>
        </authorList>
    </citation>
    <scope>NUCLEOTIDE SEQUENCE</scope>
    <source>
        <strain evidence="12">MES-2147</strain>
    </source>
</reference>
<dbReference type="Pfam" id="PF11969">
    <property type="entry name" value="DcpS_C"/>
    <property type="match status" value="1"/>
</dbReference>
<evidence type="ECO:0000256" key="2">
    <source>
        <dbReference type="ARBA" id="ARBA00010208"/>
    </source>
</evidence>
<keyword evidence="13" id="KW-1185">Reference proteome</keyword>
<feature type="active site" description="Nucleophile" evidence="10">
    <location>
        <position position="248"/>
    </location>
</feature>
<dbReference type="Gene3D" id="3.30.200.40">
    <property type="entry name" value="Scavenger mRNA decapping enzyme, N-terminal domain"/>
    <property type="match status" value="1"/>
</dbReference>
<dbReference type="GO" id="GO:0000932">
    <property type="term" value="C:P-body"/>
    <property type="evidence" value="ECO:0007669"/>
    <property type="project" value="TreeGrafter"/>
</dbReference>
<dbReference type="OrthoDB" id="10264956at2759"/>
<dbReference type="SUPFAM" id="SSF102860">
    <property type="entry name" value="mRNA decapping enzyme DcpS N-terminal domain"/>
    <property type="match status" value="1"/>
</dbReference>
<dbReference type="InterPro" id="IPR011145">
    <property type="entry name" value="Scavenger_mRNA_decap_enz_N"/>
</dbReference>
<evidence type="ECO:0000256" key="6">
    <source>
        <dbReference type="ARBA" id="ARBA00023242"/>
    </source>
</evidence>
<keyword evidence="5" id="KW-0378">Hydrolase</keyword>
<evidence type="ECO:0000313" key="13">
    <source>
        <dbReference type="Proteomes" id="UP000749646"/>
    </source>
</evidence>
<dbReference type="Pfam" id="PF05652">
    <property type="entry name" value="DcpS"/>
    <property type="match status" value="1"/>
</dbReference>
<comment type="similarity">
    <text evidence="2">Belongs to the HIT family.</text>
</comment>
<evidence type="ECO:0000256" key="9">
    <source>
        <dbReference type="ARBA" id="ARBA00048222"/>
    </source>
</evidence>
<evidence type="ECO:0000256" key="8">
    <source>
        <dbReference type="ARBA" id="ARBA00030609"/>
    </source>
</evidence>
<evidence type="ECO:0000256" key="10">
    <source>
        <dbReference type="PIRSR" id="PIRSR028973-1"/>
    </source>
</evidence>
<evidence type="ECO:0000313" key="12">
    <source>
        <dbReference type="EMBL" id="KAF9960913.1"/>
    </source>
</evidence>